<evidence type="ECO:0000313" key="1">
    <source>
        <dbReference type="EMBL" id="KAE8155587.1"/>
    </source>
</evidence>
<accession>A0A5N6UAH2</accession>
<gene>
    <name evidence="1" type="ORF">BDV40DRAFT_306863</name>
</gene>
<dbReference type="AlphaFoldDB" id="A0A5N6UAH2"/>
<keyword evidence="2" id="KW-1185">Reference proteome</keyword>
<protein>
    <submittedName>
        <fullName evidence="1">Uncharacterized protein</fullName>
    </submittedName>
</protein>
<reference evidence="1 2" key="1">
    <citation type="submission" date="2019-04" db="EMBL/GenBank/DDBJ databases">
        <title>Friends and foes A comparative genomics study of 23 Aspergillus species from section Flavi.</title>
        <authorList>
            <consortium name="DOE Joint Genome Institute"/>
            <person name="Kjaerbolling I."/>
            <person name="Vesth T."/>
            <person name="Frisvad J.C."/>
            <person name="Nybo J.L."/>
            <person name="Theobald S."/>
            <person name="Kildgaard S."/>
            <person name="Isbrandt T."/>
            <person name="Kuo A."/>
            <person name="Sato A."/>
            <person name="Lyhne E.K."/>
            <person name="Kogle M.E."/>
            <person name="Wiebenga A."/>
            <person name="Kun R.S."/>
            <person name="Lubbers R.J."/>
            <person name="Makela M.R."/>
            <person name="Barry K."/>
            <person name="Chovatia M."/>
            <person name="Clum A."/>
            <person name="Daum C."/>
            <person name="Haridas S."/>
            <person name="He G."/>
            <person name="LaButti K."/>
            <person name="Lipzen A."/>
            <person name="Mondo S."/>
            <person name="Riley R."/>
            <person name="Salamov A."/>
            <person name="Simmons B.A."/>
            <person name="Magnuson J.K."/>
            <person name="Henrissat B."/>
            <person name="Mortensen U.H."/>
            <person name="Larsen T.O."/>
            <person name="Devries R.P."/>
            <person name="Grigoriev I.V."/>
            <person name="Machida M."/>
            <person name="Baker S.E."/>
            <person name="Andersen M.R."/>
        </authorList>
    </citation>
    <scope>NUCLEOTIDE SEQUENCE [LARGE SCALE GENOMIC DNA]</scope>
    <source>
        <strain evidence="1 2">CBS 117626</strain>
    </source>
</reference>
<organism evidence="1 2">
    <name type="scientific">Aspergillus tamarii</name>
    <dbReference type="NCBI Taxonomy" id="41984"/>
    <lineage>
        <taxon>Eukaryota</taxon>
        <taxon>Fungi</taxon>
        <taxon>Dikarya</taxon>
        <taxon>Ascomycota</taxon>
        <taxon>Pezizomycotina</taxon>
        <taxon>Eurotiomycetes</taxon>
        <taxon>Eurotiomycetidae</taxon>
        <taxon>Eurotiales</taxon>
        <taxon>Aspergillaceae</taxon>
        <taxon>Aspergillus</taxon>
        <taxon>Aspergillus subgen. Circumdati</taxon>
    </lineage>
</organism>
<evidence type="ECO:0000313" key="2">
    <source>
        <dbReference type="Proteomes" id="UP000326950"/>
    </source>
</evidence>
<dbReference type="OrthoDB" id="10437094at2759"/>
<sequence>MPTSLRDGSLPGCVPRDWEQKWHIEPADLFIGMLGTVQTSSATSSEAPPYVPAKPGDARRIIPLGKKLLQTLLEGSRDLRVHTPYSSPKRGPDRHQRADRYLPTTKCLKRAIPPTPHDVKVFYIQYTSRHT</sequence>
<dbReference type="Proteomes" id="UP000326950">
    <property type="component" value="Unassembled WGS sequence"/>
</dbReference>
<proteinExistence type="predicted"/>
<name>A0A5N6UAH2_ASPTM</name>
<dbReference type="EMBL" id="ML738828">
    <property type="protein sequence ID" value="KAE8155587.1"/>
    <property type="molecule type" value="Genomic_DNA"/>
</dbReference>